<feature type="compositionally biased region" description="Polar residues" evidence="7">
    <location>
        <begin position="1074"/>
        <end position="1086"/>
    </location>
</feature>
<dbReference type="Pfam" id="PF00847">
    <property type="entry name" value="AP2"/>
    <property type="match status" value="1"/>
</dbReference>
<protein>
    <submittedName>
        <fullName evidence="9">Transcription factor with AP2 domain(S), putative</fullName>
    </submittedName>
</protein>
<accession>A0A113SB94</accession>
<dbReference type="GO" id="GO:0005634">
    <property type="term" value="C:nucleus"/>
    <property type="evidence" value="ECO:0007669"/>
    <property type="project" value="UniProtKB-SubCell"/>
</dbReference>
<name>A0A113SB94_PLABE</name>
<evidence type="ECO:0000256" key="4">
    <source>
        <dbReference type="ARBA" id="ARBA00023163"/>
    </source>
</evidence>
<feature type="coiled-coil region" evidence="6">
    <location>
        <begin position="1550"/>
        <end position="1577"/>
    </location>
</feature>
<dbReference type="InterPro" id="IPR001471">
    <property type="entry name" value="AP2/ERF_dom"/>
</dbReference>
<evidence type="ECO:0000313" key="9">
    <source>
        <dbReference type="EMBL" id="CXI79416.1"/>
    </source>
</evidence>
<dbReference type="VEuPathDB" id="PlasmoDB:PBANKA_1228100"/>
<organism evidence="9 10">
    <name type="scientific">Plasmodium berghei</name>
    <dbReference type="NCBI Taxonomy" id="5821"/>
    <lineage>
        <taxon>Eukaryota</taxon>
        <taxon>Sar</taxon>
        <taxon>Alveolata</taxon>
        <taxon>Apicomplexa</taxon>
        <taxon>Aconoidasida</taxon>
        <taxon>Haemosporida</taxon>
        <taxon>Plasmodiidae</taxon>
        <taxon>Plasmodium</taxon>
        <taxon>Plasmodium (Vinckeia)</taxon>
    </lineage>
</organism>
<keyword evidence="2" id="KW-0805">Transcription regulation</keyword>
<evidence type="ECO:0000259" key="8">
    <source>
        <dbReference type="Pfam" id="PF00847"/>
    </source>
</evidence>
<evidence type="ECO:0000256" key="2">
    <source>
        <dbReference type="ARBA" id="ARBA00023015"/>
    </source>
</evidence>
<reference evidence="9 10" key="1">
    <citation type="submission" date="2016-02" db="EMBL/GenBank/DDBJ databases">
        <authorList>
            <consortium name="Pathogen Informatics"/>
        </authorList>
    </citation>
    <scope>NUCLEOTIDE SEQUENCE [LARGE SCALE GENOMIC DNA]</scope>
    <source>
        <strain evidence="9 10">K173</strain>
    </source>
</reference>
<feature type="region of interest" description="Disordered" evidence="7">
    <location>
        <begin position="564"/>
        <end position="591"/>
    </location>
</feature>
<sequence length="2010" mass="234435">MDDFEINLSLENYLEDEKVLHNFPLKYIYILIYAYKNYYFNIYLKQKCKNKPNENFIEDLVNNINEDNVLDLSLNILKKRYNYKKKKKRILFDTSESINSNLSWNDKQYNEEESNRKKNKNSNIHDHSNLSGNGIYADDISTIKPNNGNNNYNSNISVIRSNGNNNSNNNYLTSKHEDLNPTNFKNKVYGFSKYFENSKSCLSKWRKNLNLANKNENVNCNEENCDDQSENYSERDIIFLIHYFMHKFVFSKDGKKKIKLTTKKNVIEKLEKLEKETLKMDNIVKSSNNQFSNAECFDKNDITGVCNLENNSFYYEQVIKNDEKKKNINNNEINSEKENKTSHNISENVISLTENCKLPEYSNKIKNDDTSCLEYHNDIKMVTSENKDNDNSTCADIGTIKDKNEWILEKYDQSENNNINNNEVANKDNTNLESSNNSIKWEFGGDKDCDKTHNESEIESFNEEMAMEIEKKKIYEIIENYFYKKNICFNANEIFYPFSAKNVNTRNKRKNKNKKLNKPLLPNANKCASVIESYDNKLSEQKYMKNKSLLSKLKKGLNLLLKNEKTKKKGKNKNSENSTSYVNNNCDENENHQINNDLKKKQKNGKHEYKKENITPIAHLKNNQENLKANVLKKCLLDVIDYSEMCMFSNNDNKNNLVNFSNKTKFNIGGNEHITNPSIQENNITQTYLDHQNDIHNNDNRRNNYNNFQNIKNRMVNTIDQRYGNELNNSRVYNNIYGNTTVNMQNSNIGDNRNKEILGNYNVNTNSMFYNNSGEYLKNQQTHNDSIHNNSTSDNNNYNLLQNRPNYFYNGRNNTNIDNNVFNHSMINTKDTEFHEKNKNMHIQNISYNNVWPTNMYPISNVNSFISLDPMNNQIERNCKTSGINLDTNDMIQNGNKRNMRIHNGIENENQMKSENMNESYYNKNENMNINYLNNNNISSYMYNNYHMSTLRGRGGINAKLNQRGCRRGRGRGRIASRINNNDYLLGNNNAPPKAKRGRKPLGKHLSQNGPRGRRRNDEIGNNFVPNIINEENDAEKKSNEDTDGCNDKVLKYQNKDNDNDDDDEENNGDNENYESQMNGHTSRAHTNVNPNNSENTTNAHNNNNNNNTTNAKDHKETSEEYNVDKTSSYLGKDEENENNNKIKKSPNRLSNSKTGKCNNYILIGKTNKDNNSSSTESIYNYNMNDDKIDSGNVNKDGENINPLCISNNIENNSLIKYKCSNDDEQILNLEEDLNVTSLNSKVIYPNHSNNGLNKIEKKKNDDDNNKSSKPFSHKNGYISRNNIHNGNICGYINSELNDNNFEGSMTNFYTDSNKNNNLINFRDNKNLSLQEESNEPKFTKIGLTSEKDVKQTKIKKTGSNFNTVLGVSNVSNLMNDEDTTNTTVDFGNFNNPNKIINNYPINNNPSYLKRGTLICNKMKVLSDGKDDRLLDFQINKQTYKSEYSGEENNKNKCGTKIKNNTKHLFENLEGNIKVINKNQGIKRRANKNLSIEDDEDSSLDPNFGKIKKLKNGNNEDIKNVDKHDISFDNEKYEQVEYTMNNEMNFEKYSDNLIDEYENIMNNKNKSEKKVEKVGNNNSYNYDENVKNTQTIKEIQIEYTTKKINQKEHTKISSYHVNNYNENCTECDNNNNEMKKSNKQTRRHSTWNNSEHNEEQINVEINKNKNRNNQYISNTLCNNKQCLYGSLTQNEANKSMLVNKEINLYRENFNYVLNMKNMNKELRSNKTNSKIEINQNNGDCNIENFNRFDENEKINKNETCIRSEQNSLQNDDIKKKKKKNEYELNDNMNKLNSSNSYNCTDIKSQDNDKIEEIEFYNNDNVYTIEKKKIFQSDTDASNKIFEGNKVQKENNQNDNDICNDDESINDLNEIGLESINSKKKGRKPKTTILKNDKINMIENKLPNKNFDEIFILNKQVEANKATDSKRRTKTSKRHQDLNFRVEKIETGAYNENGEKVSGVWYDTNRRLWRVMYIENDKRKTRGFSPRIYGFNTARDMAVQLKYEMNKKNKK</sequence>
<feature type="domain" description="AP2/ERF" evidence="8">
    <location>
        <begin position="1955"/>
        <end position="2005"/>
    </location>
</feature>
<evidence type="ECO:0000256" key="3">
    <source>
        <dbReference type="ARBA" id="ARBA00023125"/>
    </source>
</evidence>
<feature type="region of interest" description="Disordered" evidence="7">
    <location>
        <begin position="982"/>
        <end position="1157"/>
    </location>
</feature>
<evidence type="ECO:0000256" key="5">
    <source>
        <dbReference type="ARBA" id="ARBA00023242"/>
    </source>
</evidence>
<keyword evidence="3" id="KW-0238">DNA-binding</keyword>
<keyword evidence="6" id="KW-0175">Coiled coil</keyword>
<comment type="subcellular location">
    <subcellularLocation>
        <location evidence="1">Nucleus</location>
    </subcellularLocation>
</comment>
<feature type="compositionally biased region" description="Polar residues" evidence="7">
    <location>
        <begin position="581"/>
        <end position="591"/>
    </location>
</feature>
<feature type="compositionally biased region" description="Polar residues" evidence="7">
    <location>
        <begin position="1148"/>
        <end position="1157"/>
    </location>
</feature>
<keyword evidence="4" id="KW-0804">Transcription</keyword>
<feature type="compositionally biased region" description="Acidic residues" evidence="7">
    <location>
        <begin position="1059"/>
        <end position="1073"/>
    </location>
</feature>
<proteinExistence type="predicted"/>
<evidence type="ECO:0000256" key="7">
    <source>
        <dbReference type="SAM" id="MobiDB-lite"/>
    </source>
</evidence>
<feature type="compositionally biased region" description="Polar residues" evidence="7">
    <location>
        <begin position="1243"/>
        <end position="1253"/>
    </location>
</feature>
<gene>
    <name evidence="9" type="primary">ApiAP2</name>
    <name evidence="9" type="ORF">PBK173_000341300</name>
</gene>
<evidence type="ECO:0000313" key="10">
    <source>
        <dbReference type="Proteomes" id="UP000069549"/>
    </source>
</evidence>
<feature type="region of interest" description="Disordered" evidence="7">
    <location>
        <begin position="1243"/>
        <end position="1279"/>
    </location>
</feature>
<dbReference type="GO" id="GO:0003700">
    <property type="term" value="F:DNA-binding transcription factor activity"/>
    <property type="evidence" value="ECO:0007669"/>
    <property type="project" value="InterPro"/>
</dbReference>
<feature type="region of interest" description="Disordered" evidence="7">
    <location>
        <begin position="1631"/>
        <end position="1653"/>
    </location>
</feature>
<feature type="region of interest" description="Disordered" evidence="7">
    <location>
        <begin position="108"/>
        <end position="130"/>
    </location>
</feature>
<feature type="compositionally biased region" description="Basic and acidic residues" evidence="7">
    <location>
        <begin position="1255"/>
        <end position="1267"/>
    </location>
</feature>
<evidence type="ECO:0000256" key="1">
    <source>
        <dbReference type="ARBA" id="ARBA00004123"/>
    </source>
</evidence>
<dbReference type="EMBL" id="LT160032">
    <property type="protein sequence ID" value="CXI79416.1"/>
    <property type="molecule type" value="Genomic_DNA"/>
</dbReference>
<keyword evidence="5" id="KW-0539">Nucleus</keyword>
<dbReference type="Gene3D" id="1.20.5.2050">
    <property type="match status" value="1"/>
</dbReference>
<evidence type="ECO:0000256" key="6">
    <source>
        <dbReference type="SAM" id="Coils"/>
    </source>
</evidence>
<feature type="compositionally biased region" description="Low complexity" evidence="7">
    <location>
        <begin position="1087"/>
        <end position="1111"/>
    </location>
</feature>
<dbReference type="Proteomes" id="UP000069549">
    <property type="component" value="Chromosome 12"/>
</dbReference>
<dbReference type="GO" id="GO:0003677">
    <property type="term" value="F:DNA binding"/>
    <property type="evidence" value="ECO:0007669"/>
    <property type="project" value="UniProtKB-KW"/>
</dbReference>
<feature type="compositionally biased region" description="Basic and acidic residues" evidence="7">
    <location>
        <begin position="1035"/>
        <end position="1058"/>
    </location>
</feature>
<feature type="compositionally biased region" description="Basic residues" evidence="7">
    <location>
        <begin position="994"/>
        <end position="1003"/>
    </location>
</feature>